<evidence type="ECO:0000313" key="3">
    <source>
        <dbReference type="EMBL" id="GJT83978.1"/>
    </source>
</evidence>
<reference evidence="3" key="2">
    <citation type="submission" date="2022-01" db="EMBL/GenBank/DDBJ databases">
        <authorList>
            <person name="Yamashiro T."/>
            <person name="Shiraishi A."/>
            <person name="Satake H."/>
            <person name="Nakayama K."/>
        </authorList>
    </citation>
    <scope>NUCLEOTIDE SEQUENCE</scope>
</reference>
<keyword evidence="4" id="KW-1185">Reference proteome</keyword>
<dbReference type="EMBL" id="BQNB010019311">
    <property type="protein sequence ID" value="GJT83978.1"/>
    <property type="molecule type" value="Genomic_DNA"/>
</dbReference>
<keyword evidence="3" id="KW-0548">Nucleotidyltransferase</keyword>
<evidence type="ECO:0000313" key="4">
    <source>
        <dbReference type="Proteomes" id="UP001151760"/>
    </source>
</evidence>
<dbReference type="Pfam" id="PF03732">
    <property type="entry name" value="Retrotrans_gag"/>
    <property type="match status" value="1"/>
</dbReference>
<protein>
    <submittedName>
        <fullName evidence="3">Reverse transcriptase domain-containing protein</fullName>
    </submittedName>
</protein>
<feature type="region of interest" description="Disordered" evidence="1">
    <location>
        <begin position="310"/>
        <end position="343"/>
    </location>
</feature>
<comment type="caution">
    <text evidence="3">The sequence shown here is derived from an EMBL/GenBank/DDBJ whole genome shotgun (WGS) entry which is preliminary data.</text>
</comment>
<evidence type="ECO:0000259" key="2">
    <source>
        <dbReference type="Pfam" id="PF03732"/>
    </source>
</evidence>
<sequence length="363" mass="40538">MRFPDIPSTSIKLMLFPFSLEGSARIWLEKEPPRSILTWDDLVSKFINQFFPPSKTTNLRNEITRFQQRFDESFYEAWDRFNDLLRACPHHEFSELHQLDTFYNALNANDQDSLNSAAGGNFLDKMPRECLRIIESKSKVRNSRNKAVVAKVSSNSSTPGISPDVAALTTEVSELKNLMKTMLIDKQKAQAPAPVKASVELCNCGVLILIKTVQPPMATFIKTTFKIYQAPPQQMQGVSKTDFENYVKANDAVLQNMQNQGQGLQNQMTNLTKMLSKFITSNTASSSNSGTLPSQTVTNPREHVNAITTRSGKTCEGPSTPLVPTPVVSTPKRITRTKPENVNGKRCKIQVRNTAQVPPPEDS</sequence>
<name>A0ABQ5HA15_9ASTR</name>
<feature type="compositionally biased region" description="Low complexity" evidence="1">
    <location>
        <begin position="318"/>
        <end position="331"/>
    </location>
</feature>
<dbReference type="GO" id="GO:0003964">
    <property type="term" value="F:RNA-directed DNA polymerase activity"/>
    <property type="evidence" value="ECO:0007669"/>
    <property type="project" value="UniProtKB-KW"/>
</dbReference>
<evidence type="ECO:0000256" key="1">
    <source>
        <dbReference type="SAM" id="MobiDB-lite"/>
    </source>
</evidence>
<keyword evidence="3" id="KW-0808">Transferase</keyword>
<accession>A0ABQ5HA15</accession>
<dbReference type="Proteomes" id="UP001151760">
    <property type="component" value="Unassembled WGS sequence"/>
</dbReference>
<dbReference type="InterPro" id="IPR005162">
    <property type="entry name" value="Retrotrans_gag_dom"/>
</dbReference>
<proteinExistence type="predicted"/>
<keyword evidence="3" id="KW-0695">RNA-directed DNA polymerase</keyword>
<dbReference type="PANTHER" id="PTHR33223">
    <property type="entry name" value="CCHC-TYPE DOMAIN-CONTAINING PROTEIN"/>
    <property type="match status" value="1"/>
</dbReference>
<gene>
    <name evidence="3" type="ORF">Tco_1058320</name>
</gene>
<reference evidence="3" key="1">
    <citation type="journal article" date="2022" name="Int. J. Mol. Sci.">
        <title>Draft Genome of Tanacetum Coccineum: Genomic Comparison of Closely Related Tanacetum-Family Plants.</title>
        <authorList>
            <person name="Yamashiro T."/>
            <person name="Shiraishi A."/>
            <person name="Nakayama K."/>
            <person name="Satake H."/>
        </authorList>
    </citation>
    <scope>NUCLEOTIDE SEQUENCE</scope>
</reference>
<organism evidence="3 4">
    <name type="scientific">Tanacetum coccineum</name>
    <dbReference type="NCBI Taxonomy" id="301880"/>
    <lineage>
        <taxon>Eukaryota</taxon>
        <taxon>Viridiplantae</taxon>
        <taxon>Streptophyta</taxon>
        <taxon>Embryophyta</taxon>
        <taxon>Tracheophyta</taxon>
        <taxon>Spermatophyta</taxon>
        <taxon>Magnoliopsida</taxon>
        <taxon>eudicotyledons</taxon>
        <taxon>Gunneridae</taxon>
        <taxon>Pentapetalae</taxon>
        <taxon>asterids</taxon>
        <taxon>campanulids</taxon>
        <taxon>Asterales</taxon>
        <taxon>Asteraceae</taxon>
        <taxon>Asteroideae</taxon>
        <taxon>Anthemideae</taxon>
        <taxon>Anthemidinae</taxon>
        <taxon>Tanacetum</taxon>
    </lineage>
</organism>
<dbReference type="PANTHER" id="PTHR33223:SF11">
    <property type="entry name" value="ELEMENT PROTEIN, PUTATIVE-RELATED"/>
    <property type="match status" value="1"/>
</dbReference>
<feature type="domain" description="Retrotransposon gag" evidence="2">
    <location>
        <begin position="15"/>
        <end position="107"/>
    </location>
</feature>